<keyword evidence="3 5" id="KW-1133">Transmembrane helix</keyword>
<gene>
    <name evidence="7" type="primary">Necator_chrII.g4375</name>
    <name evidence="7" type="ORF">RB195_016583</name>
</gene>
<dbReference type="CDD" id="cd06352">
    <property type="entry name" value="PBP1_NPR_GC-like"/>
    <property type="match status" value="1"/>
</dbReference>
<evidence type="ECO:0000256" key="1">
    <source>
        <dbReference type="ARBA" id="ARBA00004370"/>
    </source>
</evidence>
<comment type="subcellular location">
    <subcellularLocation>
        <location evidence="1">Membrane</location>
    </subcellularLocation>
</comment>
<evidence type="ECO:0000256" key="5">
    <source>
        <dbReference type="SAM" id="Phobius"/>
    </source>
</evidence>
<dbReference type="Pfam" id="PF01094">
    <property type="entry name" value="ANF_receptor"/>
    <property type="match status" value="1"/>
</dbReference>
<protein>
    <recommendedName>
        <fullName evidence="6">Receptor ligand binding region domain-containing protein</fullName>
    </recommendedName>
</protein>
<sequence length="379" mass="42221">MSPVLRPQFLIVVYFLYFVIPTLTQVVINSSKRDNVVLVGHIGAIGALPNYEKVLDLARKELQEDGTLGPDMDIEIISRNGCGDAFEGVAAAADLYHIEHVTTFLGPYCSAEMIPVATMANFWNIPIIAYMATANALSNKKIYKTLVRTSLRTMNTIAEATAAFIKHYRWKKVSLVSNIGASAYEKLMAFEPVLKRHGITVTRKILFEEAATVQDMLNGGQLEEIRANSRIVIVMFSSTRDLTSIFREATAKYGLLEAEFAFIFPWLQEGSNGASPFVGSDNSILERVKQTYGNCILVDDTNGFDDRMITPFVERLNSIGLDEKDIDLSNIYGYIALFDAFKMFAVAGRRVLNKTGKFSSITDGKLMWNAMRRMTVPGK</sequence>
<evidence type="ECO:0000313" key="8">
    <source>
        <dbReference type="Proteomes" id="UP001303046"/>
    </source>
</evidence>
<dbReference type="SUPFAM" id="SSF53822">
    <property type="entry name" value="Periplasmic binding protein-like I"/>
    <property type="match status" value="1"/>
</dbReference>
<keyword evidence="4 5" id="KW-0472">Membrane</keyword>
<evidence type="ECO:0000259" key="6">
    <source>
        <dbReference type="Pfam" id="PF01094"/>
    </source>
</evidence>
<evidence type="ECO:0000313" key="7">
    <source>
        <dbReference type="EMBL" id="KAK6732281.1"/>
    </source>
</evidence>
<dbReference type="PANTHER" id="PTHR44755:SF12">
    <property type="entry name" value="RECEPTOR LIGAND BINDING REGION DOMAIN-CONTAINING PROTEIN"/>
    <property type="match status" value="1"/>
</dbReference>
<evidence type="ECO:0000256" key="3">
    <source>
        <dbReference type="ARBA" id="ARBA00022989"/>
    </source>
</evidence>
<feature type="transmembrane region" description="Helical" evidence="5">
    <location>
        <begin position="9"/>
        <end position="28"/>
    </location>
</feature>
<dbReference type="Proteomes" id="UP001303046">
    <property type="component" value="Unassembled WGS sequence"/>
</dbReference>
<keyword evidence="2 5" id="KW-0812">Transmembrane</keyword>
<dbReference type="EMBL" id="JAVFWL010000002">
    <property type="protein sequence ID" value="KAK6732281.1"/>
    <property type="molecule type" value="Genomic_DNA"/>
</dbReference>
<dbReference type="PANTHER" id="PTHR44755">
    <property type="entry name" value="NATRIURETIC PEPTIDE RECEPTOR 3-RELATED"/>
    <property type="match status" value="1"/>
</dbReference>
<accession>A0ABR1C4V8</accession>
<dbReference type="InterPro" id="IPR001828">
    <property type="entry name" value="ANF_lig-bd_rcpt"/>
</dbReference>
<dbReference type="InterPro" id="IPR028082">
    <property type="entry name" value="Peripla_BP_I"/>
</dbReference>
<feature type="domain" description="Receptor ligand binding region" evidence="6">
    <location>
        <begin position="54"/>
        <end position="377"/>
    </location>
</feature>
<dbReference type="Gene3D" id="3.40.50.2300">
    <property type="match status" value="2"/>
</dbReference>
<comment type="caution">
    <text evidence="7">The sequence shown here is derived from an EMBL/GenBank/DDBJ whole genome shotgun (WGS) entry which is preliminary data.</text>
</comment>
<dbReference type="InterPro" id="IPR052612">
    <property type="entry name" value="ANP_Clearance_Receptor"/>
</dbReference>
<evidence type="ECO:0000256" key="4">
    <source>
        <dbReference type="ARBA" id="ARBA00023136"/>
    </source>
</evidence>
<name>A0ABR1C4V8_NECAM</name>
<reference evidence="7 8" key="1">
    <citation type="submission" date="2023-08" db="EMBL/GenBank/DDBJ databases">
        <title>A Necator americanus chromosomal reference genome.</title>
        <authorList>
            <person name="Ilik V."/>
            <person name="Petrzelkova K.J."/>
            <person name="Pardy F."/>
            <person name="Fuh T."/>
            <person name="Niatou-Singa F.S."/>
            <person name="Gouil Q."/>
            <person name="Baker L."/>
            <person name="Ritchie M.E."/>
            <person name="Jex A.R."/>
            <person name="Gazzola D."/>
            <person name="Li H."/>
            <person name="Toshio Fujiwara R."/>
            <person name="Zhan B."/>
            <person name="Aroian R.V."/>
            <person name="Pafco B."/>
            <person name="Schwarz E.M."/>
        </authorList>
    </citation>
    <scope>NUCLEOTIDE SEQUENCE [LARGE SCALE GENOMIC DNA]</scope>
    <source>
        <strain evidence="7 8">Aroian</strain>
        <tissue evidence="7">Whole animal</tissue>
    </source>
</reference>
<organism evidence="7 8">
    <name type="scientific">Necator americanus</name>
    <name type="common">Human hookworm</name>
    <dbReference type="NCBI Taxonomy" id="51031"/>
    <lineage>
        <taxon>Eukaryota</taxon>
        <taxon>Metazoa</taxon>
        <taxon>Ecdysozoa</taxon>
        <taxon>Nematoda</taxon>
        <taxon>Chromadorea</taxon>
        <taxon>Rhabditida</taxon>
        <taxon>Rhabditina</taxon>
        <taxon>Rhabditomorpha</taxon>
        <taxon>Strongyloidea</taxon>
        <taxon>Ancylostomatidae</taxon>
        <taxon>Bunostominae</taxon>
        <taxon>Necator</taxon>
    </lineage>
</organism>
<keyword evidence="8" id="KW-1185">Reference proteome</keyword>
<evidence type="ECO:0000256" key="2">
    <source>
        <dbReference type="ARBA" id="ARBA00022692"/>
    </source>
</evidence>
<proteinExistence type="predicted"/>